<feature type="region of interest" description="Disordered" evidence="1">
    <location>
        <begin position="279"/>
        <end position="359"/>
    </location>
</feature>
<proteinExistence type="predicted"/>
<feature type="region of interest" description="Disordered" evidence="1">
    <location>
        <begin position="560"/>
        <end position="660"/>
    </location>
</feature>
<feature type="region of interest" description="Disordered" evidence="1">
    <location>
        <begin position="377"/>
        <end position="439"/>
    </location>
</feature>
<sequence length="695" mass="72514">MKRKLLLLQGQMVEVQAVVRGLEARQHLYDNRPQAEKDKFFQQLTKARGVLAQVQATLQSCGEVMPDLLSLDGAGPAGGSDGRSSDPGTQGRAQQGGPVLQQPLPEVEVNMLQQPSTAMQGHGASTAAAGSQAAGANSTAVDAESLDAVAADAEAEEEAARGAASAAAAARHFEALRLKRAAAAERENARALEAAEQAPHGQEGLTSVDEDDDSSNPPDALTQWRQQHAQRMLAELKDLSHELAAGVITRWQFDTLSAQLREQWEADVLNPPLALLTAASSPSGAPSTPGTPSSTSSAATATTAATSSASGSQQQHSAGAHAPEGHHPHALTSGYAATDVSEAHGSREDERPAYSPFADWDDANAEDYLAQGLIRRYESPPAPDPYLSGSSDGNGWEQYPADGEGAGEGDTFISTPDGGYWAQSASDSGSSSTGLRGGGSLLEPPVSPLGFPVPPEILAIRAGFIFQLSVLKAAVQAAGLLDMVPPGSLDGGWEPYPGAQGSDPAQTSGAEPGRDDGWVEAAGQAEQQGVAAEGDTPTQPEPNSIPALWQQLVLPSPNQVYDTQATPTSVSSHSNHTSAYSFSALDRIKPRKGSPERSRGPALAPHQLQQAWSRPEPEDAQAAALEVLALSQRPPSPSGRRSKSHGAGMPGQVPVEGEVPWEARREVMAAERRTRLVQALTQQRHSRGGSRGTGS</sequence>
<dbReference type="AlphaFoldDB" id="A0A699YAI7"/>
<evidence type="ECO:0000313" key="3">
    <source>
        <dbReference type="Proteomes" id="UP000485058"/>
    </source>
</evidence>
<feature type="compositionally biased region" description="Low complexity" evidence="1">
    <location>
        <begin position="424"/>
        <end position="434"/>
    </location>
</feature>
<feature type="compositionally biased region" description="Polar residues" evidence="1">
    <location>
        <begin position="560"/>
        <end position="581"/>
    </location>
</feature>
<comment type="caution">
    <text evidence="2">The sequence shown here is derived from an EMBL/GenBank/DDBJ whole genome shotgun (WGS) entry which is preliminary data.</text>
</comment>
<feature type="region of interest" description="Disordered" evidence="1">
    <location>
        <begin position="188"/>
        <end position="220"/>
    </location>
</feature>
<dbReference type="Proteomes" id="UP000485058">
    <property type="component" value="Unassembled WGS sequence"/>
</dbReference>
<evidence type="ECO:0000313" key="2">
    <source>
        <dbReference type="EMBL" id="GFH06365.1"/>
    </source>
</evidence>
<dbReference type="EMBL" id="BLLF01000035">
    <property type="protein sequence ID" value="GFH06365.1"/>
    <property type="molecule type" value="Genomic_DNA"/>
</dbReference>
<name>A0A699YAI7_HAELA</name>
<feature type="region of interest" description="Disordered" evidence="1">
    <location>
        <begin position="491"/>
        <end position="517"/>
    </location>
</feature>
<feature type="compositionally biased region" description="Basic and acidic residues" evidence="1">
    <location>
        <begin position="341"/>
        <end position="352"/>
    </location>
</feature>
<reference evidence="2 3" key="1">
    <citation type="submission" date="2020-02" db="EMBL/GenBank/DDBJ databases">
        <title>Draft genome sequence of Haematococcus lacustris strain NIES-144.</title>
        <authorList>
            <person name="Morimoto D."/>
            <person name="Nakagawa S."/>
            <person name="Yoshida T."/>
            <person name="Sawayama S."/>
        </authorList>
    </citation>
    <scope>NUCLEOTIDE SEQUENCE [LARGE SCALE GENOMIC DNA]</scope>
    <source>
        <strain evidence="2 3">NIES-144</strain>
    </source>
</reference>
<gene>
    <name evidence="2" type="ORF">HaLaN_00982</name>
</gene>
<protein>
    <submittedName>
        <fullName evidence="2">Uncharacterized protein</fullName>
    </submittedName>
</protein>
<organism evidence="2 3">
    <name type="scientific">Haematococcus lacustris</name>
    <name type="common">Green alga</name>
    <name type="synonym">Haematococcus pluvialis</name>
    <dbReference type="NCBI Taxonomy" id="44745"/>
    <lineage>
        <taxon>Eukaryota</taxon>
        <taxon>Viridiplantae</taxon>
        <taxon>Chlorophyta</taxon>
        <taxon>core chlorophytes</taxon>
        <taxon>Chlorophyceae</taxon>
        <taxon>CS clade</taxon>
        <taxon>Chlamydomonadales</taxon>
        <taxon>Haematococcaceae</taxon>
        <taxon>Haematococcus</taxon>
    </lineage>
</organism>
<feature type="compositionally biased region" description="Low complexity" evidence="1">
    <location>
        <begin position="279"/>
        <end position="322"/>
    </location>
</feature>
<keyword evidence="3" id="KW-1185">Reference proteome</keyword>
<dbReference type="PROSITE" id="PS50096">
    <property type="entry name" value="IQ"/>
    <property type="match status" value="1"/>
</dbReference>
<feature type="compositionally biased region" description="Low complexity" evidence="1">
    <location>
        <begin position="525"/>
        <end position="534"/>
    </location>
</feature>
<accession>A0A699YAI7</accession>
<feature type="region of interest" description="Disordered" evidence="1">
    <location>
        <begin position="525"/>
        <end position="544"/>
    </location>
</feature>
<feature type="region of interest" description="Disordered" evidence="1">
    <location>
        <begin position="69"/>
        <end position="101"/>
    </location>
</feature>
<evidence type="ECO:0000256" key="1">
    <source>
        <dbReference type="SAM" id="MobiDB-lite"/>
    </source>
</evidence>